<protein>
    <recommendedName>
        <fullName evidence="4">Lasso RiPP family leader peptide-containing protein</fullName>
    </recommendedName>
</protein>
<feature type="region of interest" description="Disordered" evidence="1">
    <location>
        <begin position="21"/>
        <end position="58"/>
    </location>
</feature>
<name>A0A7W8F2G1_STREU</name>
<comment type="caution">
    <text evidence="2">The sequence shown here is derived from an EMBL/GenBank/DDBJ whole genome shotgun (WGS) entry which is preliminary data.</text>
</comment>
<evidence type="ECO:0000313" key="3">
    <source>
        <dbReference type="Proteomes" id="UP000528608"/>
    </source>
</evidence>
<sequence length="58" mass="5962">MKPHETYEPPVLEELGRFAELTRGGPEEAGGTARVPRTGALAGPPAANRSPAPTPGTP</sequence>
<evidence type="ECO:0000256" key="1">
    <source>
        <dbReference type="SAM" id="MobiDB-lite"/>
    </source>
</evidence>
<dbReference type="OrthoDB" id="4286794at2"/>
<dbReference type="RefSeq" id="WP_107503500.1">
    <property type="nucleotide sequence ID" value="NZ_JACHJF010000008.1"/>
</dbReference>
<evidence type="ECO:0008006" key="4">
    <source>
        <dbReference type="Google" id="ProtNLM"/>
    </source>
</evidence>
<gene>
    <name evidence="2" type="ORF">FHS36_002910</name>
</gene>
<evidence type="ECO:0000313" key="2">
    <source>
        <dbReference type="EMBL" id="MBB5119477.1"/>
    </source>
</evidence>
<proteinExistence type="predicted"/>
<dbReference type="EMBL" id="JACHJF010000008">
    <property type="protein sequence ID" value="MBB5119477.1"/>
    <property type="molecule type" value="Genomic_DNA"/>
</dbReference>
<dbReference type="Proteomes" id="UP000528608">
    <property type="component" value="Unassembled WGS sequence"/>
</dbReference>
<organism evidence="2 3">
    <name type="scientific">Streptomyces eurocidicus</name>
    <name type="common">Streptoverticillium eurocidicus</name>
    <dbReference type="NCBI Taxonomy" id="66423"/>
    <lineage>
        <taxon>Bacteria</taxon>
        <taxon>Bacillati</taxon>
        <taxon>Actinomycetota</taxon>
        <taxon>Actinomycetes</taxon>
        <taxon>Kitasatosporales</taxon>
        <taxon>Streptomycetaceae</taxon>
        <taxon>Streptomyces</taxon>
    </lineage>
</organism>
<dbReference type="NCBIfam" id="NF033521">
    <property type="entry name" value="lasso_leader_L3"/>
    <property type="match status" value="1"/>
</dbReference>
<dbReference type="AlphaFoldDB" id="A0A7W8F2G1"/>
<accession>A0A7W8F2G1</accession>
<reference evidence="2 3" key="1">
    <citation type="submission" date="2020-08" db="EMBL/GenBank/DDBJ databases">
        <title>Genomic Encyclopedia of Type Strains, Phase III (KMG-III): the genomes of soil and plant-associated and newly described type strains.</title>
        <authorList>
            <person name="Whitman W."/>
        </authorList>
    </citation>
    <scope>NUCLEOTIDE SEQUENCE [LARGE SCALE GENOMIC DNA]</scope>
    <source>
        <strain evidence="2 3">CECT 3259</strain>
    </source>
</reference>